<dbReference type="EMBL" id="FQ312005">
    <property type="protein sequence ID" value="CBW26670.1"/>
    <property type="molecule type" value="Genomic_DNA"/>
</dbReference>
<dbReference type="Pfam" id="PF00254">
    <property type="entry name" value="FKBP_C"/>
    <property type="match status" value="1"/>
</dbReference>
<dbReference type="InterPro" id="IPR036944">
    <property type="entry name" value="PPIase_FKBP_N_sf"/>
</dbReference>
<dbReference type="OrthoDB" id="5291068at2"/>
<dbReference type="InterPro" id="IPR046357">
    <property type="entry name" value="PPIase_dom_sf"/>
</dbReference>
<dbReference type="KEGG" id="bmx:BMS_1850"/>
<evidence type="ECO:0000256" key="3">
    <source>
        <dbReference type="ARBA" id="ARBA00023110"/>
    </source>
</evidence>
<dbReference type="FunFam" id="3.10.50.40:FF:000006">
    <property type="entry name" value="Peptidyl-prolyl cis-trans isomerase"/>
    <property type="match status" value="1"/>
</dbReference>
<evidence type="ECO:0000256" key="4">
    <source>
        <dbReference type="ARBA" id="ARBA00023235"/>
    </source>
</evidence>
<feature type="domain" description="PPIase FKBP-type" evidence="8">
    <location>
        <begin position="138"/>
        <end position="224"/>
    </location>
</feature>
<dbReference type="SUPFAM" id="SSF54534">
    <property type="entry name" value="FKBP-like"/>
    <property type="match status" value="1"/>
</dbReference>
<dbReference type="PROSITE" id="PS51257">
    <property type="entry name" value="PROKAR_LIPOPROTEIN"/>
    <property type="match status" value="1"/>
</dbReference>
<reference evidence="10" key="1">
    <citation type="journal article" date="2013" name="ISME J.">
        <title>A small predatory core genome in the divergent marine Bacteriovorax marinus SJ and the terrestrial Bdellovibrio bacteriovorus.</title>
        <authorList>
            <person name="Crossman L.C."/>
            <person name="Chen H."/>
            <person name="Cerdeno-Tarraga A.M."/>
            <person name="Brooks K."/>
            <person name="Quail M.A."/>
            <person name="Pineiro S.A."/>
            <person name="Hobley L."/>
            <person name="Sockett R.E."/>
            <person name="Bentley S.D."/>
            <person name="Parkhill J."/>
            <person name="Williams H.N."/>
            <person name="Stine O.C."/>
        </authorList>
    </citation>
    <scope>NUCLEOTIDE SEQUENCE [LARGE SCALE GENOMIC DNA]</scope>
    <source>
        <strain evidence="10">ATCC BAA-682 / DSM 15412 / SJ</strain>
    </source>
</reference>
<dbReference type="RefSeq" id="WP_014244451.1">
    <property type="nucleotide sequence ID" value="NC_016620.1"/>
</dbReference>
<comment type="similarity">
    <text evidence="2 6">Belongs to the FKBP-type PPIase family.</text>
</comment>
<evidence type="ECO:0000313" key="10">
    <source>
        <dbReference type="Proteomes" id="UP000008963"/>
    </source>
</evidence>
<dbReference type="GO" id="GO:0003755">
    <property type="term" value="F:peptidyl-prolyl cis-trans isomerase activity"/>
    <property type="evidence" value="ECO:0007669"/>
    <property type="project" value="UniProtKB-UniRule"/>
</dbReference>
<dbReference type="Gene3D" id="1.10.287.460">
    <property type="entry name" value="Peptidyl-prolyl cis-trans isomerase, FKBP-type, N-terminal domain"/>
    <property type="match status" value="1"/>
</dbReference>
<evidence type="ECO:0000259" key="8">
    <source>
        <dbReference type="PROSITE" id="PS50059"/>
    </source>
</evidence>
<feature type="region of interest" description="Disordered" evidence="7">
    <location>
        <begin position="227"/>
        <end position="246"/>
    </location>
</feature>
<sequence>MKKGLIVGMLAATAILTGCNKQKDVKGGSEQDKIFYAVGFMSGQRMKDLKLSDAEIDSMAAGLRDAAKGKESQVELATYQGKMREEFQRRIQENSKSVKVEGEKFLANFVSKDGGTKTDSGLAYKVIKAGEGKKPVATDKVKVHYHGTLIDGTVFDSSVDRGKEVTFPLNRVIKGWTEGLQLIAPGGKIKLVIPSELAYGDHGAPPKIPGGATLIFEVELFEVNPAPEAHSAGDGHDHGHAKPAKK</sequence>
<dbReference type="GO" id="GO:0006457">
    <property type="term" value="P:protein folding"/>
    <property type="evidence" value="ECO:0007669"/>
    <property type="project" value="InterPro"/>
</dbReference>
<keyword evidence="4 5" id="KW-0413">Isomerase</keyword>
<name>E1X210_HALMS</name>
<dbReference type="eggNOG" id="COG0545">
    <property type="taxonomic scope" value="Bacteria"/>
</dbReference>
<accession>E1X210</accession>
<dbReference type="Pfam" id="PF01346">
    <property type="entry name" value="FKBP_N"/>
    <property type="match status" value="1"/>
</dbReference>
<evidence type="ECO:0000256" key="1">
    <source>
        <dbReference type="ARBA" id="ARBA00000971"/>
    </source>
</evidence>
<dbReference type="HOGENOM" id="CLU_013615_0_1_7"/>
<evidence type="ECO:0000256" key="6">
    <source>
        <dbReference type="RuleBase" id="RU003915"/>
    </source>
</evidence>
<feature type="compositionally biased region" description="Basic and acidic residues" evidence="7">
    <location>
        <begin position="231"/>
        <end position="240"/>
    </location>
</feature>
<organism evidence="9 10">
    <name type="scientific">Halobacteriovorax marinus (strain ATCC BAA-682 / DSM 15412 / SJ)</name>
    <name type="common">Bacteriovorax marinus</name>
    <dbReference type="NCBI Taxonomy" id="862908"/>
    <lineage>
        <taxon>Bacteria</taxon>
        <taxon>Pseudomonadati</taxon>
        <taxon>Bdellovibrionota</taxon>
        <taxon>Bacteriovoracia</taxon>
        <taxon>Bacteriovoracales</taxon>
        <taxon>Halobacteriovoraceae</taxon>
        <taxon>Halobacteriovorax</taxon>
    </lineage>
</organism>
<proteinExistence type="inferred from homology"/>
<gene>
    <name evidence="9" type="ordered locus">BMS_1850</name>
</gene>
<dbReference type="PANTHER" id="PTHR43811:SF19">
    <property type="entry name" value="39 KDA FK506-BINDING NUCLEAR PROTEIN"/>
    <property type="match status" value="1"/>
</dbReference>
<keyword evidence="3 5" id="KW-0697">Rotamase</keyword>
<dbReference type="PANTHER" id="PTHR43811">
    <property type="entry name" value="FKBP-TYPE PEPTIDYL-PROLYL CIS-TRANS ISOMERASE FKPA"/>
    <property type="match status" value="1"/>
</dbReference>
<dbReference type="PATRIC" id="fig|862908.3.peg.1754"/>
<keyword evidence="10" id="KW-1185">Reference proteome</keyword>
<dbReference type="STRING" id="862908.BMS_1850"/>
<evidence type="ECO:0000256" key="2">
    <source>
        <dbReference type="ARBA" id="ARBA00006577"/>
    </source>
</evidence>
<evidence type="ECO:0000256" key="7">
    <source>
        <dbReference type="SAM" id="MobiDB-lite"/>
    </source>
</evidence>
<dbReference type="Gene3D" id="3.10.50.40">
    <property type="match status" value="1"/>
</dbReference>
<dbReference type="InterPro" id="IPR000774">
    <property type="entry name" value="PPIase_FKBP_N"/>
</dbReference>
<evidence type="ECO:0000313" key="9">
    <source>
        <dbReference type="EMBL" id="CBW26670.1"/>
    </source>
</evidence>
<dbReference type="PROSITE" id="PS50059">
    <property type="entry name" value="FKBP_PPIASE"/>
    <property type="match status" value="1"/>
</dbReference>
<dbReference type="AlphaFoldDB" id="E1X210"/>
<comment type="catalytic activity">
    <reaction evidence="1 5 6">
        <text>[protein]-peptidylproline (omega=180) = [protein]-peptidylproline (omega=0)</text>
        <dbReference type="Rhea" id="RHEA:16237"/>
        <dbReference type="Rhea" id="RHEA-COMP:10747"/>
        <dbReference type="Rhea" id="RHEA-COMP:10748"/>
        <dbReference type="ChEBI" id="CHEBI:83833"/>
        <dbReference type="ChEBI" id="CHEBI:83834"/>
        <dbReference type="EC" id="5.2.1.8"/>
    </reaction>
</comment>
<dbReference type="InterPro" id="IPR001179">
    <property type="entry name" value="PPIase_FKBP_dom"/>
</dbReference>
<evidence type="ECO:0000256" key="5">
    <source>
        <dbReference type="PROSITE-ProRule" id="PRU00277"/>
    </source>
</evidence>
<dbReference type="EC" id="5.2.1.8" evidence="6"/>
<dbReference type="Proteomes" id="UP000008963">
    <property type="component" value="Chromosome"/>
</dbReference>
<protein>
    <recommendedName>
        <fullName evidence="6">Peptidyl-prolyl cis-trans isomerase</fullName>
        <ecNumber evidence="6">5.2.1.8</ecNumber>
    </recommendedName>
</protein>